<dbReference type="NCBIfam" id="NF040786">
    <property type="entry name" value="LysR_Sec_metab"/>
    <property type="match status" value="1"/>
</dbReference>
<dbReference type="PROSITE" id="PS50931">
    <property type="entry name" value="HTH_LYSR"/>
    <property type="match status" value="1"/>
</dbReference>
<keyword evidence="4" id="KW-0804">Transcription</keyword>
<dbReference type="Gene3D" id="1.10.10.10">
    <property type="entry name" value="Winged helix-like DNA-binding domain superfamily/Winged helix DNA-binding domain"/>
    <property type="match status" value="1"/>
</dbReference>
<gene>
    <name evidence="6" type="ORF">EDC39_105199</name>
</gene>
<evidence type="ECO:0000256" key="1">
    <source>
        <dbReference type="ARBA" id="ARBA00009437"/>
    </source>
</evidence>
<reference evidence="6 7" key="1">
    <citation type="submission" date="2019-07" db="EMBL/GenBank/DDBJ databases">
        <title>Genomic Encyclopedia of Type Strains, Phase IV (KMG-IV): sequencing the most valuable type-strain genomes for metagenomic binning, comparative biology and taxonomic classification.</title>
        <authorList>
            <person name="Goeker M."/>
        </authorList>
    </citation>
    <scope>NUCLEOTIDE SEQUENCE [LARGE SCALE GENOMIC DNA]</scope>
    <source>
        <strain evidence="6 7">SS015</strain>
    </source>
</reference>
<evidence type="ECO:0000313" key="6">
    <source>
        <dbReference type="EMBL" id="TYO98830.1"/>
    </source>
</evidence>
<name>A0A5D3WL48_9BACT</name>
<evidence type="ECO:0000256" key="3">
    <source>
        <dbReference type="ARBA" id="ARBA00023125"/>
    </source>
</evidence>
<proteinExistence type="inferred from homology"/>
<dbReference type="PANTHER" id="PTHR30126:SF40">
    <property type="entry name" value="HTH-TYPE TRANSCRIPTIONAL REGULATOR GLTR"/>
    <property type="match status" value="1"/>
</dbReference>
<keyword evidence="7" id="KW-1185">Reference proteome</keyword>
<dbReference type="EMBL" id="VNIB01000005">
    <property type="protein sequence ID" value="TYO98830.1"/>
    <property type="molecule type" value="Genomic_DNA"/>
</dbReference>
<organism evidence="6 7">
    <name type="scientific">Geothermobacter ehrlichii</name>
    <dbReference type="NCBI Taxonomy" id="213224"/>
    <lineage>
        <taxon>Bacteria</taxon>
        <taxon>Pseudomonadati</taxon>
        <taxon>Thermodesulfobacteriota</taxon>
        <taxon>Desulfuromonadia</taxon>
        <taxon>Desulfuromonadales</taxon>
        <taxon>Geothermobacteraceae</taxon>
        <taxon>Geothermobacter</taxon>
    </lineage>
</organism>
<dbReference type="Proteomes" id="UP000324159">
    <property type="component" value="Unassembled WGS sequence"/>
</dbReference>
<evidence type="ECO:0000313" key="7">
    <source>
        <dbReference type="Proteomes" id="UP000324159"/>
    </source>
</evidence>
<comment type="similarity">
    <text evidence="1">Belongs to the LysR transcriptional regulatory family.</text>
</comment>
<sequence>MDIKRLDLFCKVVELKSFTRAAAEAGLSQPSVSEHIRLLEETVGEKLLDRLGRQVVPTPAGQKLYPYARRIVRLRDESLQAMAAFRSELAGDLLIGASTIPGTYILPQAIQPFHAHHPRGRLTVRITGSEGVQQQVMSGEIELGVVGSRGSDPRRQFEALCEDRLVLAVPADHPWAGRDEIAVGELSGQPFIRREPGSGTRQMTEAALREAGLAVDALDIVAELGSSEAVRQAVRSGAGVAVLSLHSVREDVARGELAALGIRGMKDRRTIWLMTRRGRRLSPLAEVFAEHLRQWCAECCASL</sequence>
<keyword evidence="2" id="KW-0805">Transcription regulation</keyword>
<dbReference type="InterPro" id="IPR047788">
    <property type="entry name" value="LysR-like_Sec_metab"/>
</dbReference>
<dbReference type="SUPFAM" id="SSF46785">
    <property type="entry name" value="Winged helix' DNA-binding domain"/>
    <property type="match status" value="1"/>
</dbReference>
<evidence type="ECO:0000259" key="5">
    <source>
        <dbReference type="PROSITE" id="PS50931"/>
    </source>
</evidence>
<dbReference type="GO" id="GO:0003700">
    <property type="term" value="F:DNA-binding transcription factor activity"/>
    <property type="evidence" value="ECO:0007669"/>
    <property type="project" value="InterPro"/>
</dbReference>
<dbReference type="Pfam" id="PF03466">
    <property type="entry name" value="LysR_substrate"/>
    <property type="match status" value="1"/>
</dbReference>
<evidence type="ECO:0000256" key="4">
    <source>
        <dbReference type="ARBA" id="ARBA00023163"/>
    </source>
</evidence>
<dbReference type="SUPFAM" id="SSF53850">
    <property type="entry name" value="Periplasmic binding protein-like II"/>
    <property type="match status" value="1"/>
</dbReference>
<dbReference type="FunFam" id="1.10.10.10:FF:000001">
    <property type="entry name" value="LysR family transcriptional regulator"/>
    <property type="match status" value="1"/>
</dbReference>
<dbReference type="RefSeq" id="WP_148895761.1">
    <property type="nucleotide sequence ID" value="NZ_VNIB01000005.1"/>
</dbReference>
<dbReference type="InterPro" id="IPR036390">
    <property type="entry name" value="WH_DNA-bd_sf"/>
</dbReference>
<dbReference type="Pfam" id="PF00126">
    <property type="entry name" value="HTH_1"/>
    <property type="match status" value="1"/>
</dbReference>
<dbReference type="Gene3D" id="3.40.190.10">
    <property type="entry name" value="Periplasmic binding protein-like II"/>
    <property type="match status" value="2"/>
</dbReference>
<comment type="caution">
    <text evidence="6">The sequence shown here is derived from an EMBL/GenBank/DDBJ whole genome shotgun (WGS) entry which is preliminary data.</text>
</comment>
<dbReference type="InterPro" id="IPR036388">
    <property type="entry name" value="WH-like_DNA-bd_sf"/>
</dbReference>
<dbReference type="PRINTS" id="PR00039">
    <property type="entry name" value="HTHLYSR"/>
</dbReference>
<feature type="domain" description="HTH lysR-type" evidence="5">
    <location>
        <begin position="1"/>
        <end position="58"/>
    </location>
</feature>
<dbReference type="PANTHER" id="PTHR30126">
    <property type="entry name" value="HTH-TYPE TRANSCRIPTIONAL REGULATOR"/>
    <property type="match status" value="1"/>
</dbReference>
<protein>
    <submittedName>
        <fullName evidence="6">LysR family transcriptional regulator</fullName>
    </submittedName>
</protein>
<dbReference type="CDD" id="cd08420">
    <property type="entry name" value="PBP2_CysL_like"/>
    <property type="match status" value="1"/>
</dbReference>
<keyword evidence="3" id="KW-0238">DNA-binding</keyword>
<dbReference type="AlphaFoldDB" id="A0A5D3WL48"/>
<dbReference type="InterPro" id="IPR000847">
    <property type="entry name" value="LysR_HTH_N"/>
</dbReference>
<accession>A0A5D3WL48</accession>
<evidence type="ECO:0000256" key="2">
    <source>
        <dbReference type="ARBA" id="ARBA00023015"/>
    </source>
</evidence>
<dbReference type="GO" id="GO:0000976">
    <property type="term" value="F:transcription cis-regulatory region binding"/>
    <property type="evidence" value="ECO:0007669"/>
    <property type="project" value="TreeGrafter"/>
</dbReference>
<dbReference type="OrthoDB" id="9808620at2"/>
<dbReference type="InterPro" id="IPR005119">
    <property type="entry name" value="LysR_subst-bd"/>
</dbReference>